<organism evidence="1 2">
    <name type="scientific">Escherichia coli MS 85-1</name>
    <dbReference type="NCBI Taxonomy" id="679202"/>
    <lineage>
        <taxon>Bacteria</taxon>
        <taxon>Pseudomonadati</taxon>
        <taxon>Pseudomonadota</taxon>
        <taxon>Gammaproteobacteria</taxon>
        <taxon>Enterobacterales</taxon>
        <taxon>Enterobacteriaceae</taxon>
        <taxon>Escherichia</taxon>
    </lineage>
</organism>
<reference evidence="1 2" key="1">
    <citation type="submission" date="2010-09" db="EMBL/GenBank/DDBJ databases">
        <authorList>
            <person name="Weinstock G."/>
            <person name="Sodergren E."/>
            <person name="Clifton S."/>
            <person name="Fulton L."/>
            <person name="Fulton B."/>
            <person name="Courtney L."/>
            <person name="Fronick C."/>
            <person name="Harrison M."/>
            <person name="Strong C."/>
            <person name="Farmer C."/>
            <person name="Delahaunty K."/>
            <person name="Markovic C."/>
            <person name="Hall O."/>
            <person name="Minx P."/>
            <person name="Tomlinson C."/>
            <person name="Mitreva M."/>
            <person name="Hou S."/>
            <person name="Chen J."/>
            <person name="Wollam A."/>
            <person name="Pepin K.H."/>
            <person name="Johnson M."/>
            <person name="Bhonagiri V."/>
            <person name="Zhang X."/>
            <person name="Suruliraj S."/>
            <person name="Warren W."/>
            <person name="Chinwalla A."/>
            <person name="Mardis E.R."/>
            <person name="Wilson R.K."/>
        </authorList>
    </citation>
    <scope>NUCLEOTIDE SEQUENCE [LARGE SCALE GENOMIC DNA]</scope>
    <source>
        <strain evidence="1 2">MS 85-1</strain>
    </source>
</reference>
<evidence type="ECO:0000313" key="1">
    <source>
        <dbReference type="EMBL" id="EFU34083.1"/>
    </source>
</evidence>
<gene>
    <name evidence="1" type="ORF">HMPREF9350_04126</name>
</gene>
<dbReference type="EMBL" id="ADWQ01000021">
    <property type="protein sequence ID" value="EFU34083.1"/>
    <property type="molecule type" value="Genomic_DNA"/>
</dbReference>
<dbReference type="AlphaFoldDB" id="A0AAN3M7I8"/>
<evidence type="ECO:0000313" key="2">
    <source>
        <dbReference type="Proteomes" id="UP000005056"/>
    </source>
</evidence>
<accession>A0AAN3M7I8</accession>
<sequence>MPQRLLLWIALFIPGTWRLNQDLMAEQSLAFKCRKWRIGGQQQVMQ</sequence>
<name>A0AAN3M7I8_ECOLX</name>
<protein>
    <submittedName>
        <fullName evidence="1">Uncharacterized protein</fullName>
    </submittedName>
</protein>
<dbReference type="Proteomes" id="UP000005056">
    <property type="component" value="Unassembled WGS sequence"/>
</dbReference>
<proteinExistence type="predicted"/>
<comment type="caution">
    <text evidence="1">The sequence shown here is derived from an EMBL/GenBank/DDBJ whole genome shotgun (WGS) entry which is preliminary data.</text>
</comment>